<evidence type="ECO:0000313" key="3">
    <source>
        <dbReference type="Proteomes" id="UP000294581"/>
    </source>
</evidence>
<dbReference type="InterPro" id="IPR006938">
    <property type="entry name" value="DUF624"/>
</dbReference>
<evidence type="ECO:0000313" key="2">
    <source>
        <dbReference type="EMBL" id="TDY40247.1"/>
    </source>
</evidence>
<accession>A0A4R8LBL1</accession>
<keyword evidence="1" id="KW-1133">Transmembrane helix</keyword>
<feature type="transmembrane region" description="Helical" evidence="1">
    <location>
        <begin position="166"/>
        <end position="188"/>
    </location>
</feature>
<organism evidence="2 3">
    <name type="scientific">Alicyclobacillus sacchari</name>
    <dbReference type="NCBI Taxonomy" id="392010"/>
    <lineage>
        <taxon>Bacteria</taxon>
        <taxon>Bacillati</taxon>
        <taxon>Bacillota</taxon>
        <taxon>Bacilli</taxon>
        <taxon>Bacillales</taxon>
        <taxon>Alicyclobacillaceae</taxon>
        <taxon>Alicyclobacillus</taxon>
    </lineage>
</organism>
<keyword evidence="1" id="KW-0812">Transmembrane</keyword>
<name>A0A4R8LBL1_9BACL</name>
<keyword evidence="1" id="KW-0472">Membrane</keyword>
<dbReference type="Proteomes" id="UP000294581">
    <property type="component" value="Unassembled WGS sequence"/>
</dbReference>
<feature type="transmembrane region" description="Helical" evidence="1">
    <location>
        <begin position="74"/>
        <end position="93"/>
    </location>
</feature>
<sequence length="221" mass="24685">MINTRSPVYRFCMSIYRYFILNVLYILFCIPIVTIPAATGGLFATARKYAYDDDVPILSTFWSGFCENWKQSTVVGFLFLFILGIAYGDSRIIAWLRLTSGREAAICLICAVLMSLSILLHAYPLMVHMRLTTRQVLVNAIRLNFVKPHLTVVGLGMVAGMGYLSAAYPVLFLTCTCSVLSSALFRIVDRKLEVVIKLSHGHLPITVLDQSNPSSRPHSVQ</sequence>
<evidence type="ECO:0000256" key="1">
    <source>
        <dbReference type="SAM" id="Phobius"/>
    </source>
</evidence>
<gene>
    <name evidence="2" type="ORF">C7445_12318</name>
</gene>
<comment type="caution">
    <text evidence="2">The sequence shown here is derived from an EMBL/GenBank/DDBJ whole genome shotgun (WGS) entry which is preliminary data.</text>
</comment>
<dbReference type="EMBL" id="SORF01000023">
    <property type="protein sequence ID" value="TDY40247.1"/>
    <property type="molecule type" value="Genomic_DNA"/>
</dbReference>
<feature type="transmembrane region" description="Helical" evidence="1">
    <location>
        <begin position="105"/>
        <end position="123"/>
    </location>
</feature>
<dbReference type="Pfam" id="PF04854">
    <property type="entry name" value="DUF624"/>
    <property type="match status" value="1"/>
</dbReference>
<feature type="transmembrane region" description="Helical" evidence="1">
    <location>
        <begin position="20"/>
        <end position="44"/>
    </location>
</feature>
<keyword evidence="3" id="KW-1185">Reference proteome</keyword>
<dbReference type="AlphaFoldDB" id="A0A4R8LBL1"/>
<reference evidence="2 3" key="1">
    <citation type="submission" date="2019-03" db="EMBL/GenBank/DDBJ databases">
        <title>Genomic Encyclopedia of Type Strains, Phase IV (KMG-IV): sequencing the most valuable type-strain genomes for metagenomic binning, comparative biology and taxonomic classification.</title>
        <authorList>
            <person name="Goeker M."/>
        </authorList>
    </citation>
    <scope>NUCLEOTIDE SEQUENCE [LARGE SCALE GENOMIC DNA]</scope>
    <source>
        <strain evidence="2 3">DSM 17974</strain>
    </source>
</reference>
<proteinExistence type="predicted"/>
<protein>
    <submittedName>
        <fullName evidence="2">Putative membrane protein YesL</fullName>
    </submittedName>
</protein>